<dbReference type="RefSeq" id="WP_228453567.1">
    <property type="nucleotide sequence ID" value="NZ_JABJXA010000415.1"/>
</dbReference>
<accession>A0A7W3ZVR3</accession>
<dbReference type="EMBL" id="JABJXA010000415">
    <property type="protein sequence ID" value="MBB1262509.1"/>
    <property type="molecule type" value="Genomic_DNA"/>
</dbReference>
<dbReference type="AlphaFoldDB" id="A0A7W3ZVR3"/>
<evidence type="ECO:0000313" key="2">
    <source>
        <dbReference type="Proteomes" id="UP000517765"/>
    </source>
</evidence>
<name>A0A7W3ZVR3_9ACTN</name>
<feature type="non-terminal residue" evidence="1">
    <location>
        <position position="95"/>
    </location>
</feature>
<evidence type="ECO:0000313" key="1">
    <source>
        <dbReference type="EMBL" id="MBB1262509.1"/>
    </source>
</evidence>
<sequence length="95" mass="10421">MADLARSFQILKVLQARLQQVSIANGYRTDAGADVRVEEAKEPASAPRITLYSGSRVFPDRAGSRSEREFTLIVEARIPASLDALQETVTAIDED</sequence>
<reference evidence="2" key="1">
    <citation type="submission" date="2020-05" db="EMBL/GenBank/DDBJ databases">
        <title>Classification of alakaliphilic streptomycetes isolated from an alkaline soil next to Lonar Crater, India and a proposal for the recognition of Streptomyces alkaliterrae sp. nov.</title>
        <authorList>
            <person name="Golinska P."/>
        </authorList>
    </citation>
    <scope>NUCLEOTIDE SEQUENCE [LARGE SCALE GENOMIC DNA]</scope>
    <source>
        <strain evidence="2">OF8</strain>
    </source>
</reference>
<comment type="caution">
    <text evidence="1">The sequence shown here is derived from an EMBL/GenBank/DDBJ whole genome shotgun (WGS) entry which is preliminary data.</text>
</comment>
<proteinExistence type="predicted"/>
<gene>
    <name evidence="1" type="ORF">H3147_27490</name>
</gene>
<protein>
    <submittedName>
        <fullName evidence="1">Uncharacterized protein</fullName>
    </submittedName>
</protein>
<dbReference type="Proteomes" id="UP000517765">
    <property type="component" value="Unassembled WGS sequence"/>
</dbReference>
<organism evidence="1 2">
    <name type="scientific">Streptomyces alkaliterrae</name>
    <dbReference type="NCBI Taxonomy" id="2213162"/>
    <lineage>
        <taxon>Bacteria</taxon>
        <taxon>Bacillati</taxon>
        <taxon>Actinomycetota</taxon>
        <taxon>Actinomycetes</taxon>
        <taxon>Kitasatosporales</taxon>
        <taxon>Streptomycetaceae</taxon>
        <taxon>Streptomyces</taxon>
    </lineage>
</organism>